<dbReference type="EMBL" id="CP001843">
    <property type="protein sequence ID" value="AEF84041.1"/>
    <property type="molecule type" value="Genomic_DNA"/>
</dbReference>
<dbReference type="InterPro" id="IPR015424">
    <property type="entry name" value="PyrdxlP-dep_Trfase"/>
</dbReference>
<dbReference type="Gene3D" id="3.40.640.10">
    <property type="entry name" value="Type I PLP-dependent aspartate aminotransferase-like (Major domain)"/>
    <property type="match status" value="1"/>
</dbReference>
<dbReference type="Gene3D" id="3.90.1150.10">
    <property type="entry name" value="Aspartate Aminotransferase, domain 1"/>
    <property type="match status" value="1"/>
</dbReference>
<dbReference type="RefSeq" id="WP_015709322.1">
    <property type="nucleotide sequence ID" value="NC_015578.1"/>
</dbReference>
<organism evidence="1 2">
    <name type="scientific">Treponema primitia (strain ATCC BAA-887 / DSM 12427 / ZAS-2)</name>
    <dbReference type="NCBI Taxonomy" id="545694"/>
    <lineage>
        <taxon>Bacteria</taxon>
        <taxon>Pseudomonadati</taxon>
        <taxon>Spirochaetota</taxon>
        <taxon>Spirochaetia</taxon>
        <taxon>Spirochaetales</taxon>
        <taxon>Treponemataceae</taxon>
        <taxon>Treponema</taxon>
    </lineage>
</organism>
<dbReference type="AlphaFoldDB" id="F5YJY0"/>
<keyword evidence="2" id="KW-1185">Reference proteome</keyword>
<accession>F5YJY0</accession>
<dbReference type="InterPro" id="IPR015422">
    <property type="entry name" value="PyrdxlP-dep_Trfase_small"/>
</dbReference>
<dbReference type="SUPFAM" id="SSF53383">
    <property type="entry name" value="PLP-dependent transferases"/>
    <property type="match status" value="1"/>
</dbReference>
<name>F5YJY0_TREPZ</name>
<dbReference type="HOGENOM" id="CLU_059313_1_0_12"/>
<proteinExistence type="predicted"/>
<evidence type="ECO:0000313" key="1">
    <source>
        <dbReference type="EMBL" id="AEF84041.1"/>
    </source>
</evidence>
<reference evidence="1 2" key="2">
    <citation type="journal article" date="2011" name="ISME J.">
        <title>RNA-seq reveals cooperative metabolic interactions between two termite-gut spirochete species in co-culture.</title>
        <authorList>
            <person name="Rosenthal A.Z."/>
            <person name="Matson E.G."/>
            <person name="Eldar A."/>
            <person name="Leadbetter J.R."/>
        </authorList>
    </citation>
    <scope>NUCLEOTIDE SEQUENCE [LARGE SCALE GENOMIC DNA]</scope>
    <source>
        <strain evidence="2">ATCC BAA-887 / DSM 12427 / ZAS-2</strain>
    </source>
</reference>
<evidence type="ECO:0008006" key="3">
    <source>
        <dbReference type="Google" id="ProtNLM"/>
    </source>
</evidence>
<gene>
    <name evidence="1" type="ordered locus">TREPR_0710</name>
</gene>
<evidence type="ECO:0000313" key="2">
    <source>
        <dbReference type="Proteomes" id="UP000009223"/>
    </source>
</evidence>
<dbReference type="eggNOG" id="COG0399">
    <property type="taxonomic scope" value="Bacteria"/>
</dbReference>
<dbReference type="STRING" id="545694.TREPR_0710"/>
<dbReference type="KEGG" id="tpi:TREPR_0710"/>
<dbReference type="InterPro" id="IPR015421">
    <property type="entry name" value="PyrdxlP-dep_Trfase_major"/>
</dbReference>
<sequence>MGVGGMFGLEDAGAYPGEKQDIREILGGEDLRFCMSGRCAIYYCLRDFMQGDTKRVAYLPAYTCETVIAPYKKAGYALRFYDVSPDRLTPIFDRDLIPHISVLGLCGYYGFSFYDPEFVRECADAGVGIIQDLTHSIFSADGIDERADYTAGSLRKWMGIPSGGVAVKRHGHFSQSLLPPEGEHVRGRLECFEEQGRVLAHSPGATEERVSEIFWATEMRLRQIFDAFESDELSERIMTQYPYRELIERRRGNYAAVLSRDPFSDAVYPVFSELGEGVCPSHLALYSPDREKVREVLAGEGVKTTVYWPFHGEVNLADYPGADYIYSRIFSVSLDQRYSAEEMTQVCEALKKIAR</sequence>
<dbReference type="OrthoDB" id="8955051at2"/>
<protein>
    <recommendedName>
        <fullName evidence="3">DegT/DnrJ/EryC1/StrS aminotransferase</fullName>
    </recommendedName>
</protein>
<reference evidence="2" key="1">
    <citation type="submission" date="2009-12" db="EMBL/GenBank/DDBJ databases">
        <title>Complete sequence of Treponema primitia strain ZAS-2.</title>
        <authorList>
            <person name="Tetu S.G."/>
            <person name="Matson E."/>
            <person name="Ren Q."/>
            <person name="Seshadri R."/>
            <person name="Elbourne L."/>
            <person name="Hassan K.A."/>
            <person name="Durkin A."/>
            <person name="Radune D."/>
            <person name="Mohamoud Y."/>
            <person name="Shay R."/>
            <person name="Jin S."/>
            <person name="Zhang X."/>
            <person name="Lucey K."/>
            <person name="Ballor N.R."/>
            <person name="Ottesen E."/>
            <person name="Rosenthal R."/>
            <person name="Allen A."/>
            <person name="Leadbetter J.R."/>
            <person name="Paulsen I.T."/>
        </authorList>
    </citation>
    <scope>NUCLEOTIDE SEQUENCE [LARGE SCALE GENOMIC DNA]</scope>
    <source>
        <strain evidence="2">ATCC BAA-887 / DSM 12427 / ZAS-2</strain>
    </source>
</reference>
<dbReference type="Proteomes" id="UP000009223">
    <property type="component" value="Chromosome"/>
</dbReference>